<dbReference type="Gene3D" id="3.40.50.2000">
    <property type="entry name" value="Glycogen Phosphorylase B"/>
    <property type="match status" value="1"/>
</dbReference>
<comment type="similarity">
    <text evidence="1">Belongs to the UDP-glycosyltransferase family.</text>
</comment>
<reference evidence="3 4" key="1">
    <citation type="submission" date="2019-09" db="EMBL/GenBank/DDBJ databases">
        <authorList>
            <person name="Ou C."/>
        </authorList>
    </citation>
    <scope>NUCLEOTIDE SEQUENCE [LARGE SCALE GENOMIC DNA]</scope>
    <source>
        <strain evidence="3">S2</strain>
        <tissue evidence="3">Leaf</tissue>
    </source>
</reference>
<reference evidence="4" key="2">
    <citation type="submission" date="2019-10" db="EMBL/GenBank/DDBJ databases">
        <title>A de novo genome assembly of a pear dwarfing rootstock.</title>
        <authorList>
            <person name="Wang F."/>
            <person name="Wang J."/>
            <person name="Li S."/>
            <person name="Zhang Y."/>
            <person name="Fang M."/>
            <person name="Ma L."/>
            <person name="Zhao Y."/>
            <person name="Jiang S."/>
        </authorList>
    </citation>
    <scope>NUCLEOTIDE SEQUENCE [LARGE SCALE GENOMIC DNA]</scope>
</reference>
<evidence type="ECO:0000313" key="3">
    <source>
        <dbReference type="EMBL" id="KAB2635883.1"/>
    </source>
</evidence>
<keyword evidence="3" id="KW-0808">Transferase</keyword>
<organism evidence="3 4">
    <name type="scientific">Pyrus ussuriensis x Pyrus communis</name>
    <dbReference type="NCBI Taxonomy" id="2448454"/>
    <lineage>
        <taxon>Eukaryota</taxon>
        <taxon>Viridiplantae</taxon>
        <taxon>Streptophyta</taxon>
        <taxon>Embryophyta</taxon>
        <taxon>Tracheophyta</taxon>
        <taxon>Spermatophyta</taxon>
        <taxon>Magnoliopsida</taxon>
        <taxon>eudicotyledons</taxon>
        <taxon>Gunneridae</taxon>
        <taxon>Pentapetalae</taxon>
        <taxon>rosids</taxon>
        <taxon>fabids</taxon>
        <taxon>Rosales</taxon>
        <taxon>Rosaceae</taxon>
        <taxon>Amygdaloideae</taxon>
        <taxon>Maleae</taxon>
        <taxon>Pyrus</taxon>
    </lineage>
</organism>
<evidence type="ECO:0000256" key="2">
    <source>
        <dbReference type="ARBA" id="ARBA00022676"/>
    </source>
</evidence>
<gene>
    <name evidence="3" type="ORF">D8674_026417</name>
</gene>
<proteinExistence type="inferred from homology"/>
<reference evidence="3 4" key="3">
    <citation type="submission" date="2019-11" db="EMBL/GenBank/DDBJ databases">
        <title>A de novo genome assembly of a pear dwarfing rootstock.</title>
        <authorList>
            <person name="Wang F."/>
            <person name="Wang J."/>
            <person name="Li S."/>
            <person name="Zhang Y."/>
            <person name="Fang M."/>
            <person name="Ma L."/>
            <person name="Zhao Y."/>
            <person name="Jiang S."/>
        </authorList>
    </citation>
    <scope>NUCLEOTIDE SEQUENCE [LARGE SCALE GENOMIC DNA]</scope>
    <source>
        <strain evidence="3">S2</strain>
        <tissue evidence="3">Leaf</tissue>
    </source>
</reference>
<dbReference type="PANTHER" id="PTHR48047">
    <property type="entry name" value="GLYCOSYLTRANSFERASE"/>
    <property type="match status" value="1"/>
</dbReference>
<keyword evidence="4" id="KW-1185">Reference proteome</keyword>
<evidence type="ECO:0000313" key="4">
    <source>
        <dbReference type="Proteomes" id="UP000327157"/>
    </source>
</evidence>
<dbReference type="PANTHER" id="PTHR48047:SF45">
    <property type="entry name" value="SCOPOLETIN GLUCOSYLTRANSFERASE-LIKE"/>
    <property type="match status" value="1"/>
</dbReference>
<dbReference type="Proteomes" id="UP000327157">
    <property type="component" value="Chromosome 5"/>
</dbReference>
<dbReference type="SUPFAM" id="SSF53756">
    <property type="entry name" value="UDP-Glycosyltransferase/glycogen phosphorylase"/>
    <property type="match status" value="1"/>
</dbReference>
<dbReference type="AlphaFoldDB" id="A0A5N5I9V7"/>
<protein>
    <submittedName>
        <fullName evidence="3">Scopoletin glucosyltransferase-like</fullName>
    </submittedName>
</protein>
<comment type="caution">
    <text evidence="3">The sequence shown here is derived from an EMBL/GenBank/DDBJ whole genome shotgun (WGS) entry which is preliminary data.</text>
</comment>
<sequence length="160" mass="17451">MVPISDMAKLFASQGLKTTIVITPLNAPIFSKAMSSKTYSGSVEVKIKTIKLSSVEAGLPEGCENLDSLPSPELSTNFLKATSLLQESLEQLLLEENLSCLVADMLFPWATDAAAKFDIPRLIFHVTSLFSMAASDIVRNMSVQEHFVGFGPFRDSGFSW</sequence>
<name>A0A5N5I9V7_9ROSA</name>
<dbReference type="GO" id="GO:0035251">
    <property type="term" value="F:UDP-glucosyltransferase activity"/>
    <property type="evidence" value="ECO:0007669"/>
    <property type="project" value="TreeGrafter"/>
</dbReference>
<dbReference type="OrthoDB" id="5835829at2759"/>
<dbReference type="EMBL" id="SMOL01000004">
    <property type="protein sequence ID" value="KAB2635883.1"/>
    <property type="molecule type" value="Genomic_DNA"/>
</dbReference>
<accession>A0A5N5I9V7</accession>
<evidence type="ECO:0000256" key="1">
    <source>
        <dbReference type="ARBA" id="ARBA00009995"/>
    </source>
</evidence>
<keyword evidence="2" id="KW-0328">Glycosyltransferase</keyword>